<reference evidence="2" key="1">
    <citation type="journal article" date="2016" name="Nature">
        <title>Genome evolution in the allotetraploid frog Xenopus laevis.</title>
        <authorList>
            <person name="Session A.M."/>
            <person name="Uno Y."/>
            <person name="Kwon T."/>
            <person name="Chapman J.A."/>
            <person name="Toyoda A."/>
            <person name="Takahashi S."/>
            <person name="Fukui A."/>
            <person name="Hikosaka A."/>
            <person name="Suzuki A."/>
            <person name="Kondo M."/>
            <person name="van Heeringen S.J."/>
            <person name="Quigley I."/>
            <person name="Heinz S."/>
            <person name="Ogino H."/>
            <person name="Ochi H."/>
            <person name="Hellsten U."/>
            <person name="Lyons J.B."/>
            <person name="Simakov O."/>
            <person name="Putnam N."/>
            <person name="Stites J."/>
            <person name="Kuroki Y."/>
            <person name="Tanaka T."/>
            <person name="Michiue T."/>
            <person name="Watanabe M."/>
            <person name="Bogdanovic O."/>
            <person name="Lister R."/>
            <person name="Georgiou G."/>
            <person name="Paranjpe S.S."/>
            <person name="van Kruijsbergen I."/>
            <person name="Shu S."/>
            <person name="Carlson J."/>
            <person name="Kinoshita T."/>
            <person name="Ohta Y."/>
            <person name="Mawaribuchi S."/>
            <person name="Jenkins J."/>
            <person name="Grimwood J."/>
            <person name="Schmutz J."/>
            <person name="Mitros T."/>
            <person name="Mozaffari S.V."/>
            <person name="Suzuki Y."/>
            <person name="Haramoto Y."/>
            <person name="Yamamoto T.S."/>
            <person name="Takagi C."/>
            <person name="Heald R."/>
            <person name="Miller K."/>
            <person name="Haudenschild C."/>
            <person name="Kitzman J."/>
            <person name="Nakayama T."/>
            <person name="Izutsu Y."/>
            <person name="Robert J."/>
            <person name="Fortriede J."/>
            <person name="Burns K."/>
            <person name="Lotay V."/>
            <person name="Karimi K."/>
            <person name="Yasuoka Y."/>
            <person name="Dichmann D.S."/>
            <person name="Flajnik M.F."/>
            <person name="Houston D.W."/>
            <person name="Shendure J."/>
            <person name="DuPasquier L."/>
            <person name="Vize P.D."/>
            <person name="Zorn A.M."/>
            <person name="Ito M."/>
            <person name="Marcotte E.M."/>
            <person name="Wallingford J.B."/>
            <person name="Ito Y."/>
            <person name="Asashima M."/>
            <person name="Ueno N."/>
            <person name="Matsuda Y."/>
            <person name="Veenstra G.J."/>
            <person name="Fujiyama A."/>
            <person name="Harland R.M."/>
            <person name="Taira M."/>
            <person name="Rokhsar D.S."/>
        </authorList>
    </citation>
    <scope>NUCLEOTIDE SEQUENCE [LARGE SCALE GENOMIC DNA]</scope>
    <source>
        <strain evidence="2">J</strain>
    </source>
</reference>
<organism evidence="1 2">
    <name type="scientific">Xenopus laevis</name>
    <name type="common">African clawed frog</name>
    <dbReference type="NCBI Taxonomy" id="8355"/>
    <lineage>
        <taxon>Eukaryota</taxon>
        <taxon>Metazoa</taxon>
        <taxon>Chordata</taxon>
        <taxon>Craniata</taxon>
        <taxon>Vertebrata</taxon>
        <taxon>Euteleostomi</taxon>
        <taxon>Amphibia</taxon>
        <taxon>Batrachia</taxon>
        <taxon>Anura</taxon>
        <taxon>Pipoidea</taxon>
        <taxon>Pipidae</taxon>
        <taxon>Xenopodinae</taxon>
        <taxon>Xenopus</taxon>
        <taxon>Xenopus</taxon>
    </lineage>
</organism>
<dbReference type="AlphaFoldDB" id="A0A974CXV0"/>
<dbReference type="EMBL" id="CM004474">
    <property type="protein sequence ID" value="OCT80710.1"/>
    <property type="molecule type" value="Genomic_DNA"/>
</dbReference>
<gene>
    <name evidence="1" type="ORF">XELAEV_18027524mg</name>
</gene>
<dbReference type="Proteomes" id="UP000694892">
    <property type="component" value="Chromosome 5L"/>
</dbReference>
<sequence length="113" mass="12642">MPVPTSLPHPQCYLPPLCSGLAISKGGNPSVCPPCGVTLIEIRSPFYKHYKLKACMSYFYAIYNQHLYRFSRLENLSRALVFGLRVVKLGKCITDWGSGSFGIIRGGRLRLFT</sequence>
<accession>A0A974CXV0</accession>
<proteinExistence type="predicted"/>
<evidence type="ECO:0000313" key="2">
    <source>
        <dbReference type="Proteomes" id="UP000694892"/>
    </source>
</evidence>
<name>A0A974CXV0_XENLA</name>
<evidence type="ECO:0000313" key="1">
    <source>
        <dbReference type="EMBL" id="OCT80710.1"/>
    </source>
</evidence>
<protein>
    <submittedName>
        <fullName evidence="1">Uncharacterized protein</fullName>
    </submittedName>
</protein>